<dbReference type="AlphaFoldDB" id="A0A1Y3BJD3"/>
<protein>
    <submittedName>
        <fullName evidence="1">Uncharacterized protein</fullName>
    </submittedName>
</protein>
<comment type="caution">
    <text evidence="1">The sequence shown here is derived from an EMBL/GenBank/DDBJ whole genome shotgun (WGS) entry which is preliminary data.</text>
</comment>
<dbReference type="PANTHER" id="PTHR33964:SF1">
    <property type="entry name" value="RE45066P"/>
    <property type="match status" value="1"/>
</dbReference>
<sequence length="156" mass="17395">MNDLVNGINQRCAGPGERAEFGKHIQCFHDDSKAAPIRNCINRHIIMMERVSNLDKPLRLGGACCGSHFFRKCFIDSIQNGCGGDSVDYFNEMIDASIGQNLELMCKELSDINQCEAKFDAKSLSELKTIIESNEPIGPLKYKTLIPIIVKMLKEA</sequence>
<accession>A0A1Y3BJD3</accession>
<organism evidence="1 2">
    <name type="scientific">Euroglyphus maynei</name>
    <name type="common">Mayne's house dust mite</name>
    <dbReference type="NCBI Taxonomy" id="6958"/>
    <lineage>
        <taxon>Eukaryota</taxon>
        <taxon>Metazoa</taxon>
        <taxon>Ecdysozoa</taxon>
        <taxon>Arthropoda</taxon>
        <taxon>Chelicerata</taxon>
        <taxon>Arachnida</taxon>
        <taxon>Acari</taxon>
        <taxon>Acariformes</taxon>
        <taxon>Sarcoptiformes</taxon>
        <taxon>Astigmata</taxon>
        <taxon>Psoroptidia</taxon>
        <taxon>Analgoidea</taxon>
        <taxon>Pyroglyphidae</taxon>
        <taxon>Pyroglyphinae</taxon>
        <taxon>Euroglyphus</taxon>
    </lineage>
</organism>
<gene>
    <name evidence="1" type="ORF">BLA29_002529</name>
</gene>
<evidence type="ECO:0000313" key="1">
    <source>
        <dbReference type="EMBL" id="OTF79923.1"/>
    </source>
</evidence>
<dbReference type="EMBL" id="MUJZ01020768">
    <property type="protein sequence ID" value="OTF79923.1"/>
    <property type="molecule type" value="Genomic_DNA"/>
</dbReference>
<dbReference type="Proteomes" id="UP000194236">
    <property type="component" value="Unassembled WGS sequence"/>
</dbReference>
<keyword evidence="2" id="KW-1185">Reference proteome</keyword>
<reference evidence="1 2" key="1">
    <citation type="submission" date="2017-03" db="EMBL/GenBank/DDBJ databases">
        <title>Genome Survey of Euroglyphus maynei.</title>
        <authorList>
            <person name="Arlian L.G."/>
            <person name="Morgan M.S."/>
            <person name="Rider S.D."/>
        </authorList>
    </citation>
    <scope>NUCLEOTIDE SEQUENCE [LARGE SCALE GENOMIC DNA]</scope>
    <source>
        <strain evidence="1">Arlian Lab</strain>
        <tissue evidence="1">Whole body</tissue>
    </source>
</reference>
<dbReference type="PANTHER" id="PTHR33964">
    <property type="entry name" value="RE45066P-RELATED"/>
    <property type="match status" value="1"/>
</dbReference>
<evidence type="ECO:0000313" key="2">
    <source>
        <dbReference type="Proteomes" id="UP000194236"/>
    </source>
</evidence>
<dbReference type="OrthoDB" id="6497115at2759"/>
<proteinExistence type="predicted"/>
<name>A0A1Y3BJD3_EURMA</name>